<keyword evidence="2" id="KW-1185">Reference proteome</keyword>
<gene>
    <name evidence="1" type="ORF">PHJA_002644100</name>
</gene>
<dbReference type="AlphaFoldDB" id="A0A830D128"/>
<evidence type="ECO:0000313" key="1">
    <source>
        <dbReference type="EMBL" id="GFQ05000.1"/>
    </source>
</evidence>
<protein>
    <submittedName>
        <fullName evidence="1">Uncharacterized protein</fullName>
    </submittedName>
</protein>
<dbReference type="OrthoDB" id="913616at2759"/>
<dbReference type="Proteomes" id="UP000653305">
    <property type="component" value="Unassembled WGS sequence"/>
</dbReference>
<accession>A0A830D128</accession>
<proteinExistence type="predicted"/>
<name>A0A830D128_9LAMI</name>
<sequence length="116" mass="13318">MPLSRFKSISKSWNTTISDPRFIQTHHILSVDSSFSQNLLVAATGEGFLLVRVLLEDDRKFQIKAKLERPHGWWNDVECSGDGVLLLAPRDEDSFYYGTHAAERIQCFDCQILYIL</sequence>
<reference evidence="1" key="1">
    <citation type="submission" date="2020-07" db="EMBL/GenBank/DDBJ databases">
        <title>Ethylene signaling mediates host invasion by parasitic plants.</title>
        <authorList>
            <person name="Yoshida S."/>
        </authorList>
    </citation>
    <scope>NUCLEOTIDE SEQUENCE</scope>
    <source>
        <strain evidence="1">Okayama</strain>
    </source>
</reference>
<dbReference type="EMBL" id="BMAC01001003">
    <property type="protein sequence ID" value="GFQ05000.1"/>
    <property type="molecule type" value="Genomic_DNA"/>
</dbReference>
<comment type="caution">
    <text evidence="1">The sequence shown here is derived from an EMBL/GenBank/DDBJ whole genome shotgun (WGS) entry which is preliminary data.</text>
</comment>
<evidence type="ECO:0000313" key="2">
    <source>
        <dbReference type="Proteomes" id="UP000653305"/>
    </source>
</evidence>
<organism evidence="1 2">
    <name type="scientific">Phtheirospermum japonicum</name>
    <dbReference type="NCBI Taxonomy" id="374723"/>
    <lineage>
        <taxon>Eukaryota</taxon>
        <taxon>Viridiplantae</taxon>
        <taxon>Streptophyta</taxon>
        <taxon>Embryophyta</taxon>
        <taxon>Tracheophyta</taxon>
        <taxon>Spermatophyta</taxon>
        <taxon>Magnoliopsida</taxon>
        <taxon>eudicotyledons</taxon>
        <taxon>Gunneridae</taxon>
        <taxon>Pentapetalae</taxon>
        <taxon>asterids</taxon>
        <taxon>lamiids</taxon>
        <taxon>Lamiales</taxon>
        <taxon>Orobanchaceae</taxon>
        <taxon>Orobanchaceae incertae sedis</taxon>
        <taxon>Phtheirospermum</taxon>
    </lineage>
</organism>